<feature type="transmembrane region" description="Helical" evidence="1">
    <location>
        <begin position="117"/>
        <end position="134"/>
    </location>
</feature>
<organism evidence="2 3">
    <name type="scientific">Candidatus Allofournierella pullicola</name>
    <dbReference type="NCBI Taxonomy" id="2838596"/>
    <lineage>
        <taxon>Bacteria</taxon>
        <taxon>Bacillati</taxon>
        <taxon>Bacillota</taxon>
        <taxon>Clostridia</taxon>
        <taxon>Eubacteriales</taxon>
        <taxon>Oscillospiraceae</taxon>
        <taxon>Allofournierella</taxon>
    </lineage>
</organism>
<dbReference type="InterPro" id="IPR010699">
    <property type="entry name" value="DUF1275"/>
</dbReference>
<keyword evidence="1" id="KW-0472">Membrane</keyword>
<dbReference type="EMBL" id="DXFW01000040">
    <property type="protein sequence ID" value="HIX06795.1"/>
    <property type="molecule type" value="Genomic_DNA"/>
</dbReference>
<proteinExistence type="predicted"/>
<keyword evidence="1" id="KW-0812">Transmembrane</keyword>
<feature type="transmembrane region" description="Helical" evidence="1">
    <location>
        <begin position="203"/>
        <end position="222"/>
    </location>
</feature>
<keyword evidence="1" id="KW-1133">Transmembrane helix</keyword>
<reference evidence="2" key="1">
    <citation type="journal article" date="2021" name="PeerJ">
        <title>Extensive microbial diversity within the chicken gut microbiome revealed by metagenomics and culture.</title>
        <authorList>
            <person name="Gilroy R."/>
            <person name="Ravi A."/>
            <person name="Getino M."/>
            <person name="Pursley I."/>
            <person name="Horton D.L."/>
            <person name="Alikhan N.F."/>
            <person name="Baker D."/>
            <person name="Gharbi K."/>
            <person name="Hall N."/>
            <person name="Watson M."/>
            <person name="Adriaenssens E.M."/>
            <person name="Foster-Nyarko E."/>
            <person name="Jarju S."/>
            <person name="Secka A."/>
            <person name="Antonio M."/>
            <person name="Oren A."/>
            <person name="Chaudhuri R.R."/>
            <person name="La Ragione R."/>
            <person name="Hildebrand F."/>
            <person name="Pallen M.J."/>
        </authorList>
    </citation>
    <scope>NUCLEOTIDE SEQUENCE</scope>
    <source>
        <strain evidence="2">2239</strain>
    </source>
</reference>
<evidence type="ECO:0000256" key="1">
    <source>
        <dbReference type="SAM" id="Phobius"/>
    </source>
</evidence>
<feature type="transmembrane region" description="Helical" evidence="1">
    <location>
        <begin position="92"/>
        <end position="111"/>
    </location>
</feature>
<feature type="transmembrane region" description="Helical" evidence="1">
    <location>
        <begin position="179"/>
        <end position="197"/>
    </location>
</feature>
<evidence type="ECO:0000313" key="2">
    <source>
        <dbReference type="EMBL" id="HIX06795.1"/>
    </source>
</evidence>
<name>A0A9D1V618_9FIRM</name>
<accession>A0A9D1V618</accession>
<reference evidence="2" key="2">
    <citation type="submission" date="2021-04" db="EMBL/GenBank/DDBJ databases">
        <authorList>
            <person name="Gilroy R."/>
        </authorList>
    </citation>
    <scope>NUCLEOTIDE SEQUENCE</scope>
    <source>
        <strain evidence="2">2239</strain>
    </source>
</reference>
<dbReference type="PANTHER" id="PTHR37314:SF4">
    <property type="entry name" value="UPF0700 TRANSMEMBRANE PROTEIN YOAK"/>
    <property type="match status" value="1"/>
</dbReference>
<evidence type="ECO:0000313" key="3">
    <source>
        <dbReference type="Proteomes" id="UP000824193"/>
    </source>
</evidence>
<dbReference type="Proteomes" id="UP000824193">
    <property type="component" value="Unassembled WGS sequence"/>
</dbReference>
<dbReference type="AlphaFoldDB" id="A0A9D1V618"/>
<feature type="transmembrane region" description="Helical" evidence="1">
    <location>
        <begin position="12"/>
        <end position="31"/>
    </location>
</feature>
<dbReference type="Pfam" id="PF06912">
    <property type="entry name" value="DUF1275"/>
    <property type="match status" value="1"/>
</dbReference>
<sequence>MTEQRVQTSEALRVGLVLALAGGYLDAYTYLCRGGVFANAETGNMVLLGVKLAAGDWAAAAKYLPPIFAFFLGVLAAEAIRRRGKAAPSARVHWRQWVLALEIGVLAAAAFAPLGGVWDMAVNWAVSFVCALQVESFRRVHGKAYATTMCTGNLRSGTELLYQYFQTHDRGILRSSLRYYQVIAAFIAGAAVSAVLAGPLGQWSVLAACVLLAVVLVSLSRAEVTSRE</sequence>
<comment type="caution">
    <text evidence="2">The sequence shown here is derived from an EMBL/GenBank/DDBJ whole genome shotgun (WGS) entry which is preliminary data.</text>
</comment>
<feature type="transmembrane region" description="Helical" evidence="1">
    <location>
        <begin position="63"/>
        <end position="80"/>
    </location>
</feature>
<gene>
    <name evidence="2" type="ORF">H9865_11975</name>
</gene>
<dbReference type="PANTHER" id="PTHR37314">
    <property type="entry name" value="SLR0142 PROTEIN"/>
    <property type="match status" value="1"/>
</dbReference>
<protein>
    <submittedName>
        <fullName evidence="2">DUF1275 domain-containing protein</fullName>
    </submittedName>
</protein>